<keyword evidence="2" id="KW-1133">Transmembrane helix</keyword>
<dbReference type="RefSeq" id="WP_344524856.1">
    <property type="nucleotide sequence ID" value="NZ_BAAAPE010000002.1"/>
</dbReference>
<keyword evidence="2" id="KW-0472">Membrane</keyword>
<organism evidence="3 4">
    <name type="scientific">Streptomyces albiaxialis</name>
    <dbReference type="NCBI Taxonomy" id="329523"/>
    <lineage>
        <taxon>Bacteria</taxon>
        <taxon>Bacillati</taxon>
        <taxon>Actinomycetota</taxon>
        <taxon>Actinomycetes</taxon>
        <taxon>Kitasatosporales</taxon>
        <taxon>Streptomycetaceae</taxon>
        <taxon>Streptomyces</taxon>
    </lineage>
</organism>
<evidence type="ECO:0000313" key="4">
    <source>
        <dbReference type="Proteomes" id="UP001500016"/>
    </source>
</evidence>
<dbReference type="EMBL" id="BAAAPE010000002">
    <property type="protein sequence ID" value="GAA2066270.1"/>
    <property type="molecule type" value="Genomic_DNA"/>
</dbReference>
<feature type="region of interest" description="Disordered" evidence="1">
    <location>
        <begin position="15"/>
        <end position="49"/>
    </location>
</feature>
<gene>
    <name evidence="3" type="ORF">GCM10009801_12480</name>
</gene>
<evidence type="ECO:0000256" key="2">
    <source>
        <dbReference type="SAM" id="Phobius"/>
    </source>
</evidence>
<protein>
    <recommendedName>
        <fullName evidence="5">Integral membrane protein</fullName>
    </recommendedName>
</protein>
<evidence type="ECO:0000256" key="1">
    <source>
        <dbReference type="SAM" id="MobiDB-lite"/>
    </source>
</evidence>
<keyword evidence="2" id="KW-0812">Transmembrane</keyword>
<dbReference type="Proteomes" id="UP001500016">
    <property type="component" value="Unassembled WGS sequence"/>
</dbReference>
<proteinExistence type="predicted"/>
<reference evidence="4" key="1">
    <citation type="journal article" date="2019" name="Int. J. Syst. Evol. Microbiol.">
        <title>The Global Catalogue of Microorganisms (GCM) 10K type strain sequencing project: providing services to taxonomists for standard genome sequencing and annotation.</title>
        <authorList>
            <consortium name="The Broad Institute Genomics Platform"/>
            <consortium name="The Broad Institute Genome Sequencing Center for Infectious Disease"/>
            <person name="Wu L."/>
            <person name="Ma J."/>
        </authorList>
    </citation>
    <scope>NUCLEOTIDE SEQUENCE [LARGE SCALE GENOMIC DNA]</scope>
    <source>
        <strain evidence="4">JCM 15478</strain>
    </source>
</reference>
<feature type="transmembrane region" description="Helical" evidence="2">
    <location>
        <begin position="61"/>
        <end position="83"/>
    </location>
</feature>
<comment type="caution">
    <text evidence="3">The sequence shown here is derived from an EMBL/GenBank/DDBJ whole genome shotgun (WGS) entry which is preliminary data.</text>
</comment>
<feature type="transmembrane region" description="Helical" evidence="2">
    <location>
        <begin position="95"/>
        <end position="117"/>
    </location>
</feature>
<accession>A0ABP5HBM3</accession>
<sequence>MSSLLAALTDASQTLAHSAPRPSGGSASQLLADSPKPTGVPDVGGGEAPPGSDDLLKVLRWVAWTVTTLCVAGIFGVAARMAVDHSRGGGREHARGLGFVLGACLLIGAASGIVGALV</sequence>
<evidence type="ECO:0000313" key="3">
    <source>
        <dbReference type="EMBL" id="GAA2066270.1"/>
    </source>
</evidence>
<evidence type="ECO:0008006" key="5">
    <source>
        <dbReference type="Google" id="ProtNLM"/>
    </source>
</evidence>
<name>A0ABP5HBM3_9ACTN</name>
<keyword evidence="4" id="KW-1185">Reference proteome</keyword>